<evidence type="ECO:0000256" key="1">
    <source>
        <dbReference type="ARBA" id="ARBA00004300"/>
    </source>
</evidence>
<accession>A0A8S2EHH3</accession>
<name>A0A8S2EHH3_9BILA</name>
<comment type="subcellular location">
    <subcellularLocation>
        <location evidence="1">Cytoplasm</location>
        <location evidence="1">Cytoskeleton</location>
        <location evidence="1">Microtubule organizing center</location>
        <location evidence="1">Centrosome</location>
    </subcellularLocation>
</comment>
<dbReference type="PANTHER" id="PTHR23170:SF3">
    <property type="entry name" value="LEUCINE-RICH REPEAT-CONTAINING PROTEIN 45"/>
    <property type="match status" value="1"/>
</dbReference>
<evidence type="ECO:0000256" key="3">
    <source>
        <dbReference type="ARBA" id="ARBA00023054"/>
    </source>
</evidence>
<dbReference type="Pfam" id="PF13516">
    <property type="entry name" value="LRR_6"/>
    <property type="match status" value="1"/>
</dbReference>
<dbReference type="InterPro" id="IPR052116">
    <property type="entry name" value="Centro_Cilium_Assembly"/>
</dbReference>
<feature type="coiled-coil region" evidence="5">
    <location>
        <begin position="441"/>
        <end position="522"/>
    </location>
</feature>
<protein>
    <recommendedName>
        <fullName evidence="9">Leucine-rich repeat-containing protein 45</fullName>
    </recommendedName>
</protein>
<dbReference type="InterPro" id="IPR001611">
    <property type="entry name" value="Leu-rich_rpt"/>
</dbReference>
<evidence type="ECO:0000256" key="5">
    <source>
        <dbReference type="SAM" id="Coils"/>
    </source>
</evidence>
<evidence type="ECO:0000256" key="2">
    <source>
        <dbReference type="ARBA" id="ARBA00022490"/>
    </source>
</evidence>
<dbReference type="EMBL" id="CAJNOK010014537">
    <property type="protein sequence ID" value="CAF1206875.1"/>
    <property type="molecule type" value="Genomic_DNA"/>
</dbReference>
<dbReference type="Proteomes" id="UP000682733">
    <property type="component" value="Unassembled WGS sequence"/>
</dbReference>
<dbReference type="AlphaFoldDB" id="A0A8S2EHH3"/>
<dbReference type="Gene3D" id="3.80.10.10">
    <property type="entry name" value="Ribonuclease Inhibitor"/>
    <property type="match status" value="2"/>
</dbReference>
<keyword evidence="2" id="KW-0963">Cytoplasm</keyword>
<evidence type="ECO:0000313" key="8">
    <source>
        <dbReference type="Proteomes" id="UP000677228"/>
    </source>
</evidence>
<evidence type="ECO:0000313" key="7">
    <source>
        <dbReference type="EMBL" id="CAF4016110.1"/>
    </source>
</evidence>
<evidence type="ECO:0000256" key="4">
    <source>
        <dbReference type="ARBA" id="ARBA00023212"/>
    </source>
</evidence>
<proteinExistence type="predicted"/>
<sequence>MDHLKKLYHEYCKSYNVEPNELLLGEIQKVSADDNKTKSLNLSSFNIPDTQCTVLGKLLFIISLHCFIHLLALQALLHGLYTNTTCKTLELKGNNIHGGATEALAKLMRKNKTLRNLRLEWNQLGQMDTPAFSVFCDALADNKGLIELDLRNNSISHFYIQSPDLRWNNVGLIGGRALLAVCESNSTLTDIQLVGNNIPDDIMQSIANALVKNEERRQTNFGHLQNMSVLTRQLQNVQNDKDRQITTVLTRMSLQEQAMLKANRSLAEKLKKLQEALDDRKLSFNALSAKVSLLEADLTVASQQYNDAQNEIKKLEMEKEQLVHKIRRECKQEKDELMDIQEKLNREIHENLDTQRRLTERGHDLERKCEQLQSTVHDLRETIALNDRDHQLKQSTLADENQRLKAKHKEELKDFELITTRDLHRLKEEYGTNEQILKDQLIKLETIRSTLEREVNSLKSTISTQKLNFEENTQHEKLRIKNEEEKKQRELEDRLRAITTSKEELDSRYNQQLLTNRELQQKIGFQSVEIETFKRQIESVQMTIMTKDTEILEGREKAKTEYEKKLRIIQRDIDTNEELKDKIKKMENDLKDQQHSDRQIIRDLEVRIGELQTTLNKRDQELNRLRREEDQRLSYLRTALLDYIGKGKSETS</sequence>
<evidence type="ECO:0000313" key="6">
    <source>
        <dbReference type="EMBL" id="CAF1206875.1"/>
    </source>
</evidence>
<dbReference type="PANTHER" id="PTHR23170">
    <property type="entry name" value="NY-REN-58 ANTIGEN"/>
    <property type="match status" value="1"/>
</dbReference>
<dbReference type="SUPFAM" id="SSF52047">
    <property type="entry name" value="RNI-like"/>
    <property type="match status" value="1"/>
</dbReference>
<feature type="coiled-coil region" evidence="5">
    <location>
        <begin position="256"/>
        <end position="382"/>
    </location>
</feature>
<keyword evidence="3 5" id="KW-0175">Coiled coil</keyword>
<comment type="caution">
    <text evidence="6">The sequence shown here is derived from an EMBL/GenBank/DDBJ whole genome shotgun (WGS) entry which is preliminary data.</text>
</comment>
<feature type="coiled-coil region" evidence="5">
    <location>
        <begin position="569"/>
        <end position="631"/>
    </location>
</feature>
<evidence type="ECO:0008006" key="9">
    <source>
        <dbReference type="Google" id="ProtNLM"/>
    </source>
</evidence>
<dbReference type="InterPro" id="IPR032675">
    <property type="entry name" value="LRR_dom_sf"/>
</dbReference>
<gene>
    <name evidence="6" type="ORF">OVA965_LOCUS24256</name>
    <name evidence="7" type="ORF">TMI583_LOCUS24974</name>
</gene>
<reference evidence="6" key="1">
    <citation type="submission" date="2021-02" db="EMBL/GenBank/DDBJ databases">
        <authorList>
            <person name="Nowell W R."/>
        </authorList>
    </citation>
    <scope>NUCLEOTIDE SEQUENCE</scope>
</reference>
<dbReference type="Proteomes" id="UP000677228">
    <property type="component" value="Unassembled WGS sequence"/>
</dbReference>
<keyword evidence="4" id="KW-0206">Cytoskeleton</keyword>
<dbReference type="GO" id="GO:0005813">
    <property type="term" value="C:centrosome"/>
    <property type="evidence" value="ECO:0007669"/>
    <property type="project" value="UniProtKB-SubCell"/>
</dbReference>
<dbReference type="EMBL" id="CAJOBA010036069">
    <property type="protein sequence ID" value="CAF4016110.1"/>
    <property type="molecule type" value="Genomic_DNA"/>
</dbReference>
<organism evidence="6 8">
    <name type="scientific">Didymodactylos carnosus</name>
    <dbReference type="NCBI Taxonomy" id="1234261"/>
    <lineage>
        <taxon>Eukaryota</taxon>
        <taxon>Metazoa</taxon>
        <taxon>Spiralia</taxon>
        <taxon>Gnathifera</taxon>
        <taxon>Rotifera</taxon>
        <taxon>Eurotatoria</taxon>
        <taxon>Bdelloidea</taxon>
        <taxon>Philodinida</taxon>
        <taxon>Philodinidae</taxon>
        <taxon>Didymodactylos</taxon>
    </lineage>
</organism>